<evidence type="ECO:0000313" key="2">
    <source>
        <dbReference type="Proteomes" id="UP000269669"/>
    </source>
</evidence>
<proteinExistence type="predicted"/>
<accession>A0A3R9WJ45</accession>
<comment type="caution">
    <text evidence="1">The sequence shown here is derived from an EMBL/GenBank/DDBJ whole genome shotgun (WGS) entry which is preliminary data.</text>
</comment>
<dbReference type="AlphaFoldDB" id="A0A3R9WJ45"/>
<reference evidence="1 2" key="1">
    <citation type="submission" date="2018-12" db="EMBL/GenBank/DDBJ databases">
        <title>Sequencing of bacterial isolates from soil warming experiment in Harvard Forest, Massachusetts, USA.</title>
        <authorList>
            <person name="Deangelis K."/>
        </authorList>
    </citation>
    <scope>NUCLEOTIDE SEQUENCE [LARGE SCALE GENOMIC DNA]</scope>
    <source>
        <strain evidence="1 2">EB153</strain>
    </source>
</reference>
<dbReference type="OrthoDB" id="4760845at2"/>
<name>A0A3R9WJ45_9BACT</name>
<gene>
    <name evidence="1" type="ORF">EDE15_4015</name>
</gene>
<organism evidence="1 2">
    <name type="scientific">Edaphobacter aggregans</name>
    <dbReference type="NCBI Taxonomy" id="570835"/>
    <lineage>
        <taxon>Bacteria</taxon>
        <taxon>Pseudomonadati</taxon>
        <taxon>Acidobacteriota</taxon>
        <taxon>Terriglobia</taxon>
        <taxon>Terriglobales</taxon>
        <taxon>Acidobacteriaceae</taxon>
        <taxon>Edaphobacter</taxon>
    </lineage>
</organism>
<evidence type="ECO:0000313" key="1">
    <source>
        <dbReference type="EMBL" id="RSL18444.1"/>
    </source>
</evidence>
<dbReference type="RefSeq" id="WP_125486808.1">
    <property type="nucleotide sequence ID" value="NZ_RSDW01000001.1"/>
</dbReference>
<sequence length="247" mass="27082">MTHPLESPNGTTTDLTRREAISRFALFGTVMAILQGRVVAQSGASGSYSNAAIALPQRTQLMEPENDPDKDVKIARAMRAGPAEITRDATVAEMDHQGKLTVLRKGTNGWICTPGNENKVGDPPMCVYELGMQWFMDALAGKPAPTNRAPGLCYMLCGATQHSNDTPFDRTSPAIPIGPHWMVLWPFDAKHCGLPTTVRDAGAWIMFSGTPYAYLHICGTPWDGIEYSPGDEARWTMQYTKPRIVRT</sequence>
<keyword evidence="2" id="KW-1185">Reference proteome</keyword>
<protein>
    <submittedName>
        <fullName evidence="1">Uncharacterized protein</fullName>
    </submittedName>
</protein>
<dbReference type="Proteomes" id="UP000269669">
    <property type="component" value="Unassembled WGS sequence"/>
</dbReference>
<dbReference type="EMBL" id="RSDW01000001">
    <property type="protein sequence ID" value="RSL18444.1"/>
    <property type="molecule type" value="Genomic_DNA"/>
</dbReference>